<evidence type="ECO:0000313" key="1">
    <source>
        <dbReference type="EMBL" id="KIW21782.1"/>
    </source>
</evidence>
<proteinExistence type="predicted"/>
<evidence type="ECO:0000313" key="2">
    <source>
        <dbReference type="Proteomes" id="UP000054466"/>
    </source>
</evidence>
<dbReference type="Proteomes" id="UP000054466">
    <property type="component" value="Unassembled WGS sequence"/>
</dbReference>
<keyword evidence="2" id="KW-1185">Reference proteome</keyword>
<dbReference type="GeneID" id="27351984"/>
<dbReference type="RefSeq" id="XP_016241998.1">
    <property type="nucleotide sequence ID" value="XM_016400356.1"/>
</dbReference>
<name>A0A0D2AAI0_9EURO</name>
<feature type="non-terminal residue" evidence="1">
    <location>
        <position position="1"/>
    </location>
</feature>
<dbReference type="AlphaFoldDB" id="A0A0D2AAI0"/>
<dbReference type="EMBL" id="KN847186">
    <property type="protein sequence ID" value="KIW21782.1"/>
    <property type="molecule type" value="Genomic_DNA"/>
</dbReference>
<dbReference type="VEuPathDB" id="FungiDB:PV07_12790"/>
<gene>
    <name evidence="1" type="ORF">PV07_12790</name>
</gene>
<dbReference type="HOGENOM" id="CLU_884415_0_0_1"/>
<accession>A0A0D2AAI0</accession>
<organism evidence="1 2">
    <name type="scientific">Cladophialophora immunda</name>
    <dbReference type="NCBI Taxonomy" id="569365"/>
    <lineage>
        <taxon>Eukaryota</taxon>
        <taxon>Fungi</taxon>
        <taxon>Dikarya</taxon>
        <taxon>Ascomycota</taxon>
        <taxon>Pezizomycotina</taxon>
        <taxon>Eurotiomycetes</taxon>
        <taxon>Chaetothyriomycetidae</taxon>
        <taxon>Chaetothyriales</taxon>
        <taxon>Herpotrichiellaceae</taxon>
        <taxon>Cladophialophora</taxon>
    </lineage>
</organism>
<protein>
    <submittedName>
        <fullName evidence="1">Uncharacterized protein</fullName>
    </submittedName>
</protein>
<sequence length="315" mass="35587">LIALPTSISLIKVPWFTYTHPCVQYQRTFPRALASLSILFANLDPHRASPSPNMAFSDETKDDARAETTLPILVEVTKHFMTCWDGSTYGWVKKVQDMGIQEYMDKLKSRQLDYTDGHSCRVLSCRILATRLGMQAATDLTSPSGVDAVLKNLDLLPIVPQQILVNIHNRKHTLLDKGWKTRERTQHEGWYGLSMTLVVQHATHTAGKELSASDIEQKGDGFIRKFAKAVASDLSTYDINSELEHKDIYDITPMRGGCEFGLIEFIETIAWEAAFIALQPKFPDYSRPGDTLLSLIRSYKPMSAREFLDYLELNA</sequence>
<reference evidence="1 2" key="1">
    <citation type="submission" date="2015-01" db="EMBL/GenBank/DDBJ databases">
        <title>The Genome Sequence of Cladophialophora immunda CBS83496.</title>
        <authorList>
            <consortium name="The Broad Institute Genomics Platform"/>
            <person name="Cuomo C."/>
            <person name="de Hoog S."/>
            <person name="Gorbushina A."/>
            <person name="Stielow B."/>
            <person name="Teixiera M."/>
            <person name="Abouelleil A."/>
            <person name="Chapman S.B."/>
            <person name="Priest M."/>
            <person name="Young S.K."/>
            <person name="Wortman J."/>
            <person name="Nusbaum C."/>
            <person name="Birren B."/>
        </authorList>
    </citation>
    <scope>NUCLEOTIDE SEQUENCE [LARGE SCALE GENOMIC DNA]</scope>
    <source>
        <strain evidence="1 2">CBS 83496</strain>
    </source>
</reference>